<evidence type="ECO:0000313" key="4">
    <source>
        <dbReference type="Proteomes" id="UP000648801"/>
    </source>
</evidence>
<dbReference type="PANTHER" id="PTHR43546">
    <property type="entry name" value="UPF0173 METAL-DEPENDENT HYDROLASE MJ1163-RELATED"/>
    <property type="match status" value="1"/>
</dbReference>
<dbReference type="SUPFAM" id="SSF56281">
    <property type="entry name" value="Metallo-hydrolase/oxidoreductase"/>
    <property type="match status" value="1"/>
</dbReference>
<protein>
    <submittedName>
        <fullName evidence="3">MBL fold metallo-hydrolase</fullName>
    </submittedName>
</protein>
<keyword evidence="4" id="KW-1185">Reference proteome</keyword>
<dbReference type="EMBL" id="BMJB01000001">
    <property type="protein sequence ID" value="GGA58762.1"/>
    <property type="molecule type" value="Genomic_DNA"/>
</dbReference>
<accession>A0A916RJG8</accession>
<evidence type="ECO:0000256" key="1">
    <source>
        <dbReference type="ARBA" id="ARBA00022801"/>
    </source>
</evidence>
<comment type="caution">
    <text evidence="3">The sequence shown here is derived from an EMBL/GenBank/DDBJ whole genome shotgun (WGS) entry which is preliminary data.</text>
</comment>
<dbReference type="Pfam" id="PF12706">
    <property type="entry name" value="Lactamase_B_2"/>
    <property type="match status" value="1"/>
</dbReference>
<name>A0A916RJG8_9BACT</name>
<dbReference type="PANTHER" id="PTHR43546:SF9">
    <property type="entry name" value="L-ASCORBATE-6-PHOSPHATE LACTONASE ULAG-RELATED"/>
    <property type="match status" value="1"/>
</dbReference>
<dbReference type="Gene3D" id="3.60.15.10">
    <property type="entry name" value="Ribonuclease Z/Hydroxyacylglutathione hydrolase-like"/>
    <property type="match status" value="1"/>
</dbReference>
<dbReference type="InterPro" id="IPR001279">
    <property type="entry name" value="Metallo-B-lactamas"/>
</dbReference>
<evidence type="ECO:0000259" key="2">
    <source>
        <dbReference type="Pfam" id="PF12706"/>
    </source>
</evidence>
<proteinExistence type="predicted"/>
<sequence length="256" mass="27242">MSRDTEEVKITYIGGPTALIEFHGLRFLTDPTFDLAGEEYPSGLRKLHSPTLTFDDIAPVDYVLLSHDQHSDNLDRSGREALARAKTVLTTQAGAERLGGNAIGLAAWTTIKVTTPDGSPLLITATPARHGPVGCGGRSGPVIGFALCPSGNEGVIYVSGDTVWYEGVAEVARWLSVTTAVLNMGAARVEAAGPAPLTMTATDGIEVAKAMPEATIVPLHFDGWAHFSESKQVIQKAFQAAGLEHRLRWVDPPSSR</sequence>
<dbReference type="RefSeq" id="WP_188757978.1">
    <property type="nucleotide sequence ID" value="NZ_BMJB01000001.1"/>
</dbReference>
<gene>
    <name evidence="3" type="ORF">GCM10011507_07680</name>
</gene>
<dbReference type="Proteomes" id="UP000648801">
    <property type="component" value="Unassembled WGS sequence"/>
</dbReference>
<dbReference type="InterPro" id="IPR036866">
    <property type="entry name" value="RibonucZ/Hydroxyglut_hydro"/>
</dbReference>
<feature type="domain" description="Metallo-beta-lactamase" evidence="2">
    <location>
        <begin position="26"/>
        <end position="221"/>
    </location>
</feature>
<evidence type="ECO:0000313" key="3">
    <source>
        <dbReference type="EMBL" id="GGA58762.1"/>
    </source>
</evidence>
<dbReference type="AlphaFoldDB" id="A0A916RJG8"/>
<keyword evidence="1" id="KW-0378">Hydrolase</keyword>
<organism evidence="3 4">
    <name type="scientific">Edaphobacter acidisoli</name>
    <dbReference type="NCBI Taxonomy" id="2040573"/>
    <lineage>
        <taxon>Bacteria</taxon>
        <taxon>Pseudomonadati</taxon>
        <taxon>Acidobacteriota</taxon>
        <taxon>Terriglobia</taxon>
        <taxon>Terriglobales</taxon>
        <taxon>Acidobacteriaceae</taxon>
        <taxon>Edaphobacter</taxon>
    </lineage>
</organism>
<reference evidence="3" key="1">
    <citation type="journal article" date="2014" name="Int. J. Syst. Evol. Microbiol.">
        <title>Complete genome sequence of Corynebacterium casei LMG S-19264T (=DSM 44701T), isolated from a smear-ripened cheese.</title>
        <authorList>
            <consortium name="US DOE Joint Genome Institute (JGI-PGF)"/>
            <person name="Walter F."/>
            <person name="Albersmeier A."/>
            <person name="Kalinowski J."/>
            <person name="Ruckert C."/>
        </authorList>
    </citation>
    <scope>NUCLEOTIDE SEQUENCE</scope>
    <source>
        <strain evidence="3">CGMCC 1.15447</strain>
    </source>
</reference>
<dbReference type="GO" id="GO:0016787">
    <property type="term" value="F:hydrolase activity"/>
    <property type="evidence" value="ECO:0007669"/>
    <property type="project" value="UniProtKB-KW"/>
</dbReference>
<reference evidence="3" key="2">
    <citation type="submission" date="2020-09" db="EMBL/GenBank/DDBJ databases">
        <authorList>
            <person name="Sun Q."/>
            <person name="Zhou Y."/>
        </authorList>
    </citation>
    <scope>NUCLEOTIDE SEQUENCE</scope>
    <source>
        <strain evidence="3">CGMCC 1.15447</strain>
    </source>
</reference>
<dbReference type="InterPro" id="IPR050114">
    <property type="entry name" value="UPF0173_UPF0282_UlaG_hydrolase"/>
</dbReference>